<keyword evidence="2" id="KW-1185">Reference proteome</keyword>
<keyword evidence="1" id="KW-0472">Membrane</keyword>
<protein>
    <submittedName>
        <fullName evidence="3">6-Cys domain-containing protein</fullName>
    </submittedName>
</protein>
<keyword evidence="1" id="KW-1133">Transmembrane helix</keyword>
<accession>A0A0N5BTW1</accession>
<reference evidence="3" key="1">
    <citation type="submission" date="2017-02" db="UniProtKB">
        <authorList>
            <consortium name="WormBaseParasite"/>
        </authorList>
    </citation>
    <scope>IDENTIFICATION</scope>
</reference>
<organism evidence="2 3">
    <name type="scientific">Strongyloides papillosus</name>
    <name type="common">Intestinal threadworm</name>
    <dbReference type="NCBI Taxonomy" id="174720"/>
    <lineage>
        <taxon>Eukaryota</taxon>
        <taxon>Metazoa</taxon>
        <taxon>Ecdysozoa</taxon>
        <taxon>Nematoda</taxon>
        <taxon>Chromadorea</taxon>
        <taxon>Rhabditida</taxon>
        <taxon>Tylenchina</taxon>
        <taxon>Panagrolaimomorpha</taxon>
        <taxon>Strongyloidoidea</taxon>
        <taxon>Strongyloididae</taxon>
        <taxon>Strongyloides</taxon>
    </lineage>
</organism>
<proteinExistence type="predicted"/>
<evidence type="ECO:0000313" key="2">
    <source>
        <dbReference type="Proteomes" id="UP000046392"/>
    </source>
</evidence>
<evidence type="ECO:0000256" key="1">
    <source>
        <dbReference type="SAM" id="Phobius"/>
    </source>
</evidence>
<sequence>MKFGNDVKLASYFYVGFEKIDKNEKFIIQLTPKWNDKYSFNVAVCPGKEWLSNYSSTEYIVDKNNILDLPKNKYRPFRYINKIIYCHDNHLANKFVKCGQLNQMFLPPIDVGYDCDKYSEGVGTSDDGRISGRYLEIKSDNKIMCLSDNILDPSRLIFSVFLSEYNYESNSNTIVIFNNKSKIYSGQRFHVETMILFNSEAVVDDSIEEKSGYLHRCNSHCTVPNINATLRLKIDGIVQKHKNKIEDNFESIDTYLIDKRKIDNGLVGCHAVPDDIKLPLFEDFYEKRYQTHLLMLNEKTNEYIKVYDINSLVSNKKYKCILNVNSSIADIGILNYITESEFTIQFVDSSFIIWVIFGVSIGIISLLIIGLIIFKKSQLRKKKSNSSSSISTSISSSESTSKHSTIITGVANVPIIQKNDVNNGFKNHVKKILSKDISSHMKEVPKKQ</sequence>
<feature type="transmembrane region" description="Helical" evidence="1">
    <location>
        <begin position="351"/>
        <end position="374"/>
    </location>
</feature>
<dbReference type="AlphaFoldDB" id="A0A0N5BTW1"/>
<keyword evidence="1" id="KW-0812">Transmembrane</keyword>
<evidence type="ECO:0000313" key="3">
    <source>
        <dbReference type="WBParaSite" id="SPAL_0000928500.1"/>
    </source>
</evidence>
<dbReference type="Proteomes" id="UP000046392">
    <property type="component" value="Unplaced"/>
</dbReference>
<dbReference type="WBParaSite" id="SPAL_0000928500.1">
    <property type="protein sequence ID" value="SPAL_0000928500.1"/>
    <property type="gene ID" value="SPAL_0000928500"/>
</dbReference>
<name>A0A0N5BTW1_STREA</name>